<protein>
    <recommendedName>
        <fullName evidence="2">ParB-like N-terminal domain-containing protein</fullName>
    </recommendedName>
</protein>
<dbReference type="AlphaFoldDB" id="A0A5B0KPL2"/>
<dbReference type="GO" id="GO:0005694">
    <property type="term" value="C:chromosome"/>
    <property type="evidence" value="ECO:0007669"/>
    <property type="project" value="TreeGrafter"/>
</dbReference>
<dbReference type="Pfam" id="PF02195">
    <property type="entry name" value="ParB_N"/>
    <property type="match status" value="1"/>
</dbReference>
<dbReference type="CDD" id="cd16406">
    <property type="entry name" value="ParB_N_like"/>
    <property type="match status" value="1"/>
</dbReference>
<feature type="domain" description="ParB-like N-terminal" evidence="2">
    <location>
        <begin position="3"/>
        <end position="98"/>
    </location>
</feature>
<dbReference type="EMBL" id="VEWN01000013">
    <property type="protein sequence ID" value="KAA1053826.1"/>
    <property type="molecule type" value="Genomic_DNA"/>
</dbReference>
<dbReference type="PANTHER" id="PTHR33375">
    <property type="entry name" value="CHROMOSOME-PARTITIONING PROTEIN PARB-RELATED"/>
    <property type="match status" value="1"/>
</dbReference>
<organism evidence="3 4">
    <name type="scientific">Azospirillum argentinense</name>
    <dbReference type="NCBI Taxonomy" id="2970906"/>
    <lineage>
        <taxon>Bacteria</taxon>
        <taxon>Pseudomonadati</taxon>
        <taxon>Pseudomonadota</taxon>
        <taxon>Alphaproteobacteria</taxon>
        <taxon>Rhodospirillales</taxon>
        <taxon>Azospirillaceae</taxon>
        <taxon>Azospirillum</taxon>
    </lineage>
</organism>
<evidence type="ECO:0000256" key="1">
    <source>
        <dbReference type="SAM" id="MobiDB-lite"/>
    </source>
</evidence>
<gene>
    <name evidence="3" type="ORF">FH063_002408</name>
</gene>
<feature type="compositionally biased region" description="Acidic residues" evidence="1">
    <location>
        <begin position="351"/>
        <end position="372"/>
    </location>
</feature>
<dbReference type="Gene3D" id="1.10.10.2830">
    <property type="match status" value="1"/>
</dbReference>
<proteinExistence type="predicted"/>
<feature type="compositionally biased region" description="Polar residues" evidence="1">
    <location>
        <begin position="442"/>
        <end position="456"/>
    </location>
</feature>
<dbReference type="InterPro" id="IPR036086">
    <property type="entry name" value="ParB/Sulfiredoxin_sf"/>
</dbReference>
<reference evidence="3 4" key="1">
    <citation type="submission" date="2019-07" db="EMBL/GenBank/DDBJ databases">
        <title>Genome sequencing of the stress-tolerant strain Azospirillum brasilense Az19.</title>
        <authorList>
            <person name="Maroniche G.A."/>
            <person name="Garcia J.E."/>
            <person name="Pagnussat L."/>
            <person name="Amenta M."/>
            <person name="Creus C.M."/>
        </authorList>
    </citation>
    <scope>NUCLEOTIDE SEQUENCE [LARGE SCALE GENOMIC DNA]</scope>
    <source>
        <strain evidence="3 4">Az19</strain>
    </source>
</reference>
<dbReference type="SMART" id="SM00470">
    <property type="entry name" value="ParB"/>
    <property type="match status" value="1"/>
</dbReference>
<dbReference type="Proteomes" id="UP000325333">
    <property type="component" value="Unassembled WGS sequence"/>
</dbReference>
<sequence>MLQVIAFSKLRRSDLNVRKTHPLADVDAMASDIAARGILQNLIVIPSDGGTFAVVGGGRRYAALSLLHSKGMIDDDYGVPCRVDDVSDAEENSLAENVQRVQMHPVDEFRAFAAQIDQGKTDEELASRFGISVRAVRQRMKLGRLSPRLLDLFRDGKIDKDVCEAFTLSDDHAIQERVYDALRRSHSLHPYHIRKELAQERVPVNSKLGTFVRAEYVAKGLPVTEDLFKEDGSYLNDRTAVLEVATEKLRHECDRLVSEEGWAWAKPMLEYDHAAFAAMRNVRPDEERQLTADQEDERMALVVAHNEILSRYHPERTVGRPGGPASLADVPEPEDDEDEGDEPGGYIGTMEFDDGEDEGGFDDEGEEEEDEPTIPQEDLDRMAELKRQIAKIDALKGQTYSAELKAKAGVFVLISNDGDFDLRKGYIAVDTASEGEDPAAPSTGSPARTGLDSSASKPARGPYTAALVTDLEAHRTQAFQLALAQEPQYAKSYLLYTLWVKFSMRSSMAASSNLSGHYERLSASVTKMGETPAGLALARLLDGFAAKIEPEKGYGSQNALRLFQAIHGLSDEDKDALLAAMFAQTISISLSEHGGVRDDVVEHIGSQIACDPARTWRPAGAEFWSRVSKAFVLDNVAVVGKGVQTLAPMKKAPMVTTLDRWFGSPDTIMLSELGPVAADADGPIPQGMVAGIRDWLPPGMAFGAEAEEAANSPVADADDEAA</sequence>
<dbReference type="Gene3D" id="3.90.1530.30">
    <property type="match status" value="1"/>
</dbReference>
<feature type="region of interest" description="Disordered" evidence="1">
    <location>
        <begin position="312"/>
        <end position="378"/>
    </location>
</feature>
<name>A0A5B0KPL2_9PROT</name>
<feature type="region of interest" description="Disordered" evidence="1">
    <location>
        <begin position="433"/>
        <end position="459"/>
    </location>
</feature>
<dbReference type="InterPro" id="IPR003115">
    <property type="entry name" value="ParB_N"/>
</dbReference>
<dbReference type="SUPFAM" id="SSF110849">
    <property type="entry name" value="ParB/Sulfiredoxin"/>
    <property type="match status" value="1"/>
</dbReference>
<evidence type="ECO:0000313" key="3">
    <source>
        <dbReference type="EMBL" id="KAA1053826.1"/>
    </source>
</evidence>
<evidence type="ECO:0000259" key="2">
    <source>
        <dbReference type="SMART" id="SM00470"/>
    </source>
</evidence>
<dbReference type="GO" id="GO:0007059">
    <property type="term" value="P:chromosome segregation"/>
    <property type="evidence" value="ECO:0007669"/>
    <property type="project" value="TreeGrafter"/>
</dbReference>
<dbReference type="InterPro" id="IPR050336">
    <property type="entry name" value="Chromosome_partition/occlusion"/>
</dbReference>
<dbReference type="RefSeq" id="WP_149650941.1">
    <property type="nucleotide sequence ID" value="NZ_VEWN01000013.1"/>
</dbReference>
<accession>A0A5B0KPL2</accession>
<dbReference type="PANTHER" id="PTHR33375:SF7">
    <property type="entry name" value="CHROMOSOME 2-PARTITIONING PROTEIN PARB-RELATED"/>
    <property type="match status" value="1"/>
</dbReference>
<evidence type="ECO:0000313" key="4">
    <source>
        <dbReference type="Proteomes" id="UP000325333"/>
    </source>
</evidence>
<dbReference type="SUPFAM" id="SSF109709">
    <property type="entry name" value="KorB DNA-binding domain-like"/>
    <property type="match status" value="1"/>
</dbReference>
<comment type="caution">
    <text evidence="3">The sequence shown here is derived from an EMBL/GenBank/DDBJ whole genome shotgun (WGS) entry which is preliminary data.</text>
</comment>
<feature type="compositionally biased region" description="Acidic residues" evidence="1">
    <location>
        <begin position="331"/>
        <end position="342"/>
    </location>
</feature>